<accession>A0A202E9N2</accession>
<dbReference type="Proteomes" id="UP000196084">
    <property type="component" value="Unassembled WGS sequence"/>
</dbReference>
<gene>
    <name evidence="1" type="ORF">B2G88_11370</name>
</gene>
<organism evidence="1 2">
    <name type="scientific">Natronolimnobius baerhuensis</name>
    <dbReference type="NCBI Taxonomy" id="253108"/>
    <lineage>
        <taxon>Archaea</taxon>
        <taxon>Methanobacteriati</taxon>
        <taxon>Methanobacteriota</taxon>
        <taxon>Stenosarchaea group</taxon>
        <taxon>Halobacteria</taxon>
        <taxon>Halobacteriales</taxon>
        <taxon>Natrialbaceae</taxon>
        <taxon>Natronolimnobius</taxon>
    </lineage>
</organism>
<comment type="caution">
    <text evidence="1">The sequence shown here is derived from an EMBL/GenBank/DDBJ whole genome shotgun (WGS) entry which is preliminary data.</text>
</comment>
<evidence type="ECO:0000313" key="2">
    <source>
        <dbReference type="Proteomes" id="UP000196084"/>
    </source>
</evidence>
<dbReference type="RefSeq" id="WP_054862476.1">
    <property type="nucleotide sequence ID" value="NZ_MWPH01000002.1"/>
</dbReference>
<protein>
    <recommendedName>
        <fullName evidence="3">Transcriptional regulator</fullName>
    </recommendedName>
</protein>
<name>A0A202E9N2_9EURY</name>
<sequence length="130" mass="14193">MSDHPHGGPVETSSGWNHVFVALAAEPRRRLLVALIDESETPLSLPGAAMAPETTVDPATVDLELRHHHLPLLESGGYINWQPEPLCVSRGPRFDEIRAVVDGVAANASAIPDRLCRDTQLFRQRSTQGQ</sequence>
<proteinExistence type="predicted"/>
<reference evidence="1 2" key="1">
    <citation type="submission" date="2017-02" db="EMBL/GenBank/DDBJ databases">
        <title>Natronthermophilus aegyptiacus gen. nov.,sp. nov., an aerobic, extremely halophilic alkalithermophilic archaeon isolated from the athalassohaline Wadi An Natrun, Egypt.</title>
        <authorList>
            <person name="Zhao B."/>
        </authorList>
    </citation>
    <scope>NUCLEOTIDE SEQUENCE [LARGE SCALE GENOMIC DNA]</scope>
    <source>
        <strain evidence="1 2">CGMCC 1.3597</strain>
    </source>
</reference>
<dbReference type="AlphaFoldDB" id="A0A202E9N2"/>
<dbReference type="EMBL" id="MWPH01000002">
    <property type="protein sequence ID" value="OVE84952.1"/>
    <property type="molecule type" value="Genomic_DNA"/>
</dbReference>
<keyword evidence="2" id="KW-1185">Reference proteome</keyword>
<evidence type="ECO:0008006" key="3">
    <source>
        <dbReference type="Google" id="ProtNLM"/>
    </source>
</evidence>
<dbReference type="OrthoDB" id="247722at2157"/>
<evidence type="ECO:0000313" key="1">
    <source>
        <dbReference type="EMBL" id="OVE84952.1"/>
    </source>
</evidence>